<reference evidence="2" key="1">
    <citation type="submission" date="2023-10" db="EMBL/GenBank/DDBJ databases">
        <title>Genome assembly of Pristionchus species.</title>
        <authorList>
            <person name="Yoshida K."/>
            <person name="Sommer R.J."/>
        </authorList>
    </citation>
    <scope>NUCLEOTIDE SEQUENCE</scope>
    <source>
        <strain evidence="2">RS0144</strain>
    </source>
</reference>
<gene>
    <name evidence="2" type="ORF">PENTCL1PPCAC_8934</name>
</gene>
<dbReference type="EMBL" id="BTSX01000002">
    <property type="protein sequence ID" value="GMS86759.1"/>
    <property type="molecule type" value="Genomic_DNA"/>
</dbReference>
<dbReference type="AlphaFoldDB" id="A0AAV5SZL2"/>
<feature type="transmembrane region" description="Helical" evidence="1">
    <location>
        <begin position="117"/>
        <end position="135"/>
    </location>
</feature>
<name>A0AAV5SZL2_9BILA</name>
<dbReference type="SUPFAM" id="SSF81321">
    <property type="entry name" value="Family A G protein-coupled receptor-like"/>
    <property type="match status" value="1"/>
</dbReference>
<protein>
    <recommendedName>
        <fullName evidence="4">G protein-coupled receptor</fullName>
    </recommendedName>
</protein>
<dbReference type="Proteomes" id="UP001432027">
    <property type="component" value="Unassembled WGS sequence"/>
</dbReference>
<evidence type="ECO:0000313" key="3">
    <source>
        <dbReference type="Proteomes" id="UP001432027"/>
    </source>
</evidence>
<feature type="transmembrane region" description="Helical" evidence="1">
    <location>
        <begin position="199"/>
        <end position="219"/>
    </location>
</feature>
<proteinExistence type="predicted"/>
<evidence type="ECO:0000313" key="2">
    <source>
        <dbReference type="EMBL" id="GMS86759.1"/>
    </source>
</evidence>
<sequence length="231" mass="25484">MSAGVGIINGTVGDLDTDAPSFPIIITCIALYGAMIGIGLIAVALFTAAQIAGRNTFSQFPFFKIVRHLTIANGIFLIMQALNVFPSMLVDIDIYPEWLSKIWFSSGDVATELGDQAVLYFTFVMGVNRLLVFAAPRALFLFQGHCLRLILLCTWLLIIGITAIRLTGGNTKKFSRKTLTFNSILLEPNTTWAYQVTTLAGYIIPLLLIVVYIVIFIFLRKKRQSVVAEVV</sequence>
<evidence type="ECO:0008006" key="4">
    <source>
        <dbReference type="Google" id="ProtNLM"/>
    </source>
</evidence>
<dbReference type="PANTHER" id="PTHR22718:SF25">
    <property type="entry name" value="G-PROTEIN COUPLED RECEPTORS FAMILY 1 PROFILE DOMAIN-CONTAINING PROTEIN"/>
    <property type="match status" value="1"/>
</dbReference>
<organism evidence="2 3">
    <name type="scientific">Pristionchus entomophagus</name>
    <dbReference type="NCBI Taxonomy" id="358040"/>
    <lineage>
        <taxon>Eukaryota</taxon>
        <taxon>Metazoa</taxon>
        <taxon>Ecdysozoa</taxon>
        <taxon>Nematoda</taxon>
        <taxon>Chromadorea</taxon>
        <taxon>Rhabditida</taxon>
        <taxon>Rhabditina</taxon>
        <taxon>Diplogasteromorpha</taxon>
        <taxon>Diplogasteroidea</taxon>
        <taxon>Neodiplogasteridae</taxon>
        <taxon>Pristionchus</taxon>
    </lineage>
</organism>
<dbReference type="Gene3D" id="1.20.1070.10">
    <property type="entry name" value="Rhodopsin 7-helix transmembrane proteins"/>
    <property type="match status" value="1"/>
</dbReference>
<keyword evidence="1" id="KW-0472">Membrane</keyword>
<accession>A0AAV5SZL2</accession>
<comment type="caution">
    <text evidence="2">The sequence shown here is derived from an EMBL/GenBank/DDBJ whole genome shotgun (WGS) entry which is preliminary data.</text>
</comment>
<keyword evidence="1" id="KW-0812">Transmembrane</keyword>
<keyword evidence="1" id="KW-1133">Transmembrane helix</keyword>
<feature type="transmembrane region" description="Helical" evidence="1">
    <location>
        <begin position="69"/>
        <end position="90"/>
    </location>
</feature>
<evidence type="ECO:0000256" key="1">
    <source>
        <dbReference type="SAM" id="Phobius"/>
    </source>
</evidence>
<keyword evidence="3" id="KW-1185">Reference proteome</keyword>
<feature type="transmembrane region" description="Helical" evidence="1">
    <location>
        <begin position="24"/>
        <end position="48"/>
    </location>
</feature>
<dbReference type="PANTHER" id="PTHR22718">
    <property type="entry name" value="SERPENTINE RECEPTOR, CLASS X"/>
    <property type="match status" value="1"/>
</dbReference>
<feature type="transmembrane region" description="Helical" evidence="1">
    <location>
        <begin position="147"/>
        <end position="166"/>
    </location>
</feature>